<dbReference type="PANTHER" id="PTHR24346:SF30">
    <property type="entry name" value="MATERNAL EMBRYONIC LEUCINE ZIPPER KINASE"/>
    <property type="match status" value="1"/>
</dbReference>
<keyword evidence="4" id="KW-0723">Serine/threonine-protein kinase</keyword>
<keyword evidence="2 3" id="KW-0067">ATP-binding</keyword>
<evidence type="ECO:0000256" key="1">
    <source>
        <dbReference type="ARBA" id="ARBA00022741"/>
    </source>
</evidence>
<evidence type="ECO:0000256" key="4">
    <source>
        <dbReference type="RuleBase" id="RU000304"/>
    </source>
</evidence>
<dbReference type="GO" id="GO:0005524">
    <property type="term" value="F:ATP binding"/>
    <property type="evidence" value="ECO:0007669"/>
    <property type="project" value="UniProtKB-UniRule"/>
</dbReference>
<sequence>MLSRETEMLFSRLDCYDVLKTLGKGATSKVKLLQEPTSRILYAAKIFKYSQDDIGLRDQVYTEIECLNRISHKRVIKYFNYCEGGVYRKKNQTSYRCLYILMEYCINGEFYDLINDYGSLDTYLCRFYFRQLIEALEACHRVGVYHGDIKLENLLLDSEFNLKLIDFGSSNYKNLKDLFSIRGTENYMPPEIRQNSRYDPEKVDVFEAGVLLFIMFVGVPPFNFADISDNFYRCLIGEETSKIFWRYHQKKRENKIFTTEFTNLIERMLAFNPGDRPSITDIKEDVWFNAEVPNKEEIVRMIAYLKTNNSES</sequence>
<dbReference type="PANTHER" id="PTHR24346">
    <property type="entry name" value="MAP/MICROTUBULE AFFINITY-REGULATING KINASE"/>
    <property type="match status" value="1"/>
</dbReference>
<dbReference type="InterPro" id="IPR000719">
    <property type="entry name" value="Prot_kinase_dom"/>
</dbReference>
<proteinExistence type="inferred from homology"/>
<evidence type="ECO:0000313" key="7">
    <source>
        <dbReference type="Proteomes" id="UP001162131"/>
    </source>
</evidence>
<dbReference type="InterPro" id="IPR011009">
    <property type="entry name" value="Kinase-like_dom_sf"/>
</dbReference>
<dbReference type="PROSITE" id="PS00107">
    <property type="entry name" value="PROTEIN_KINASE_ATP"/>
    <property type="match status" value="1"/>
</dbReference>
<dbReference type="Pfam" id="PF00069">
    <property type="entry name" value="Pkinase"/>
    <property type="match status" value="1"/>
</dbReference>
<dbReference type="SUPFAM" id="SSF56112">
    <property type="entry name" value="Protein kinase-like (PK-like)"/>
    <property type="match status" value="1"/>
</dbReference>
<reference evidence="6" key="1">
    <citation type="submission" date="2021-09" db="EMBL/GenBank/DDBJ databases">
        <authorList>
            <consortium name="AG Swart"/>
            <person name="Singh M."/>
            <person name="Singh A."/>
            <person name="Seah K."/>
            <person name="Emmerich C."/>
        </authorList>
    </citation>
    <scope>NUCLEOTIDE SEQUENCE</scope>
    <source>
        <strain evidence="6">ATCC30299</strain>
    </source>
</reference>
<organism evidence="6 7">
    <name type="scientific">Blepharisma stoltei</name>
    <dbReference type="NCBI Taxonomy" id="1481888"/>
    <lineage>
        <taxon>Eukaryota</taxon>
        <taxon>Sar</taxon>
        <taxon>Alveolata</taxon>
        <taxon>Ciliophora</taxon>
        <taxon>Postciliodesmatophora</taxon>
        <taxon>Heterotrichea</taxon>
        <taxon>Heterotrichida</taxon>
        <taxon>Blepharismidae</taxon>
        <taxon>Blepharisma</taxon>
    </lineage>
</organism>
<comment type="similarity">
    <text evidence="4">Belongs to the protein kinase superfamily.</text>
</comment>
<keyword evidence="7" id="KW-1185">Reference proteome</keyword>
<gene>
    <name evidence="6" type="ORF">BSTOLATCC_MIC7534</name>
</gene>
<name>A0AAU9IBL9_9CILI</name>
<comment type="caution">
    <text evidence="6">The sequence shown here is derived from an EMBL/GenBank/DDBJ whole genome shotgun (WGS) entry which is preliminary data.</text>
</comment>
<dbReference type="GO" id="GO:0035556">
    <property type="term" value="P:intracellular signal transduction"/>
    <property type="evidence" value="ECO:0007669"/>
    <property type="project" value="TreeGrafter"/>
</dbReference>
<dbReference type="PROSITE" id="PS50011">
    <property type="entry name" value="PROTEIN_KINASE_DOM"/>
    <property type="match status" value="1"/>
</dbReference>
<dbReference type="Gene3D" id="1.10.510.10">
    <property type="entry name" value="Transferase(Phosphotransferase) domain 1"/>
    <property type="match status" value="1"/>
</dbReference>
<dbReference type="PROSITE" id="PS00108">
    <property type="entry name" value="PROTEIN_KINASE_ST"/>
    <property type="match status" value="1"/>
</dbReference>
<accession>A0AAU9IBL9</accession>
<dbReference type="GO" id="GO:0004674">
    <property type="term" value="F:protein serine/threonine kinase activity"/>
    <property type="evidence" value="ECO:0007669"/>
    <property type="project" value="UniProtKB-KW"/>
</dbReference>
<dbReference type="GO" id="GO:0005737">
    <property type="term" value="C:cytoplasm"/>
    <property type="evidence" value="ECO:0007669"/>
    <property type="project" value="TreeGrafter"/>
</dbReference>
<keyword evidence="4" id="KW-0418">Kinase</keyword>
<dbReference type="InterPro" id="IPR008271">
    <property type="entry name" value="Ser/Thr_kinase_AS"/>
</dbReference>
<dbReference type="Proteomes" id="UP001162131">
    <property type="component" value="Unassembled WGS sequence"/>
</dbReference>
<protein>
    <recommendedName>
        <fullName evidence="5">Protein kinase domain-containing protein</fullName>
    </recommendedName>
</protein>
<feature type="binding site" evidence="3">
    <location>
        <position position="45"/>
    </location>
    <ligand>
        <name>ATP</name>
        <dbReference type="ChEBI" id="CHEBI:30616"/>
    </ligand>
</feature>
<feature type="domain" description="Protein kinase" evidence="5">
    <location>
        <begin position="16"/>
        <end position="288"/>
    </location>
</feature>
<evidence type="ECO:0000256" key="2">
    <source>
        <dbReference type="ARBA" id="ARBA00022840"/>
    </source>
</evidence>
<dbReference type="InterPro" id="IPR017441">
    <property type="entry name" value="Protein_kinase_ATP_BS"/>
</dbReference>
<keyword evidence="1 3" id="KW-0547">Nucleotide-binding</keyword>
<evidence type="ECO:0000313" key="6">
    <source>
        <dbReference type="EMBL" id="CAG9312738.1"/>
    </source>
</evidence>
<dbReference type="SMART" id="SM00220">
    <property type="entry name" value="S_TKc"/>
    <property type="match status" value="1"/>
</dbReference>
<evidence type="ECO:0000259" key="5">
    <source>
        <dbReference type="PROSITE" id="PS50011"/>
    </source>
</evidence>
<dbReference type="EMBL" id="CAJZBQ010000009">
    <property type="protein sequence ID" value="CAG9312738.1"/>
    <property type="molecule type" value="Genomic_DNA"/>
</dbReference>
<dbReference type="AlphaFoldDB" id="A0AAU9IBL9"/>
<keyword evidence="4" id="KW-0808">Transferase</keyword>
<evidence type="ECO:0000256" key="3">
    <source>
        <dbReference type="PROSITE-ProRule" id="PRU10141"/>
    </source>
</evidence>